<dbReference type="InterPro" id="IPR027391">
    <property type="entry name" value="Nol1_Nop2_Fmu_2"/>
</dbReference>
<feature type="binding site" evidence="6">
    <location>
        <position position="179"/>
    </location>
    <ligand>
        <name>S-adenosyl-L-methionine</name>
        <dbReference type="ChEBI" id="CHEBI:59789"/>
    </ligand>
</feature>
<dbReference type="RefSeq" id="WP_006282054.1">
    <property type="nucleotide sequence ID" value="NZ_BPTR01000001.1"/>
</dbReference>
<comment type="caution">
    <text evidence="8">The sequence shown here is derived from an EMBL/GenBank/DDBJ whole genome shotgun (WGS) entry which is preliminary data.</text>
</comment>
<feature type="active site" description="Nucleophile" evidence="6">
    <location>
        <position position="232"/>
    </location>
</feature>
<keyword evidence="4 6" id="KW-0949">S-adenosyl-L-methionine</keyword>
<dbReference type="InterPro" id="IPR001678">
    <property type="entry name" value="MeTrfase_RsmB-F_NOP2_dom"/>
</dbReference>
<dbReference type="EMBL" id="BPTR01000001">
    <property type="protein sequence ID" value="GJG28185.1"/>
    <property type="molecule type" value="Genomic_DNA"/>
</dbReference>
<keyword evidence="2 6" id="KW-0489">Methyltransferase</keyword>
<dbReference type="PRINTS" id="PR02008">
    <property type="entry name" value="RCMTFAMILY"/>
</dbReference>
<evidence type="ECO:0000256" key="2">
    <source>
        <dbReference type="ARBA" id="ARBA00022603"/>
    </source>
</evidence>
<comment type="similarity">
    <text evidence="6">Belongs to the class I-like SAM-binding methyltransferase superfamily. RsmB/NOP family.</text>
</comment>
<dbReference type="InterPro" id="IPR031340">
    <property type="entry name" value="RsmF_methylt_CI"/>
</dbReference>
<dbReference type="Pfam" id="PF17126">
    <property type="entry name" value="RsmF_methylt_CI"/>
    <property type="match status" value="1"/>
</dbReference>
<protein>
    <submittedName>
        <fullName evidence="8">rRNA cytosine-C5-methyltransferase</fullName>
    </submittedName>
</protein>
<evidence type="ECO:0000313" key="8">
    <source>
        <dbReference type="EMBL" id="GJG28185.1"/>
    </source>
</evidence>
<keyword evidence="3 6" id="KW-0808">Transferase</keyword>
<dbReference type="InterPro" id="IPR029063">
    <property type="entry name" value="SAM-dependent_MTases_sf"/>
</dbReference>
<dbReference type="PROSITE" id="PS51686">
    <property type="entry name" value="SAM_MT_RSMB_NOP"/>
    <property type="match status" value="1"/>
</dbReference>
<evidence type="ECO:0000256" key="5">
    <source>
        <dbReference type="ARBA" id="ARBA00022884"/>
    </source>
</evidence>
<dbReference type="GeneID" id="72480691"/>
<evidence type="ECO:0000256" key="3">
    <source>
        <dbReference type="ARBA" id="ARBA00022679"/>
    </source>
</evidence>
<gene>
    <name evidence="8" type="ORF">PRRU23_18850</name>
</gene>
<dbReference type="Gene3D" id="2.30.130.60">
    <property type="match status" value="1"/>
</dbReference>
<proteinExistence type="inferred from homology"/>
<name>A0AA37I363_SEGBR</name>
<reference evidence="8" key="1">
    <citation type="submission" date="2021-08" db="EMBL/GenBank/DDBJ databases">
        <title>Prevotella lacticifex sp. nov., isolated from rumen of cow.</title>
        <authorList>
            <person name="Shinkai T."/>
            <person name="Ikeyama N."/>
            <person name="Kumagai M."/>
            <person name="Ohmori H."/>
            <person name="Sakamoto M."/>
            <person name="Ohkuma M."/>
            <person name="Mitsumori M."/>
        </authorList>
    </citation>
    <scope>NUCLEOTIDE SEQUENCE</scope>
    <source>
        <strain evidence="8">DSM 11371</strain>
    </source>
</reference>
<dbReference type="InterPro" id="IPR023267">
    <property type="entry name" value="RCMT"/>
</dbReference>
<feature type="binding site" evidence="6">
    <location>
        <position position="135"/>
    </location>
    <ligand>
        <name>S-adenosyl-L-methionine</name>
        <dbReference type="ChEBI" id="CHEBI:59789"/>
    </ligand>
</feature>
<dbReference type="Pfam" id="PF01189">
    <property type="entry name" value="Methyltr_RsmB-F"/>
    <property type="match status" value="1"/>
</dbReference>
<dbReference type="Proteomes" id="UP000887043">
    <property type="component" value="Unassembled WGS sequence"/>
</dbReference>
<dbReference type="Gene3D" id="3.30.70.1170">
    <property type="entry name" value="Sun protein, domain 3"/>
    <property type="match status" value="1"/>
</dbReference>
<keyword evidence="5 6" id="KW-0694">RNA-binding</keyword>
<dbReference type="Pfam" id="PF13636">
    <property type="entry name" value="Methyltranf_PUA"/>
    <property type="match status" value="1"/>
</dbReference>
<feature type="binding site" evidence="6">
    <location>
        <begin position="111"/>
        <end position="117"/>
    </location>
    <ligand>
        <name>S-adenosyl-L-methionine</name>
        <dbReference type="ChEBI" id="CHEBI:59789"/>
    </ligand>
</feature>
<dbReference type="GO" id="GO:0008173">
    <property type="term" value="F:RNA methyltransferase activity"/>
    <property type="evidence" value="ECO:0007669"/>
    <property type="project" value="InterPro"/>
</dbReference>
<evidence type="ECO:0000256" key="1">
    <source>
        <dbReference type="ARBA" id="ARBA00022490"/>
    </source>
</evidence>
<accession>A0AA37I363</accession>
<dbReference type="AlphaFoldDB" id="A0AA37I363"/>
<evidence type="ECO:0000256" key="6">
    <source>
        <dbReference type="PROSITE-ProRule" id="PRU01023"/>
    </source>
</evidence>
<evidence type="ECO:0000259" key="7">
    <source>
        <dbReference type="PROSITE" id="PS51686"/>
    </source>
</evidence>
<dbReference type="GO" id="GO:0003723">
    <property type="term" value="F:RNA binding"/>
    <property type="evidence" value="ECO:0007669"/>
    <property type="project" value="UniProtKB-UniRule"/>
</dbReference>
<keyword evidence="1" id="KW-0963">Cytoplasm</keyword>
<dbReference type="GO" id="GO:0001510">
    <property type="term" value="P:RNA methylation"/>
    <property type="evidence" value="ECO:0007669"/>
    <property type="project" value="InterPro"/>
</dbReference>
<organism evidence="8 9">
    <name type="scientific">Segatella bryantii</name>
    <name type="common">Prevotella bryantii</name>
    <dbReference type="NCBI Taxonomy" id="77095"/>
    <lineage>
        <taxon>Bacteria</taxon>
        <taxon>Pseudomonadati</taxon>
        <taxon>Bacteroidota</taxon>
        <taxon>Bacteroidia</taxon>
        <taxon>Bacteroidales</taxon>
        <taxon>Prevotellaceae</taxon>
        <taxon>Segatella</taxon>
    </lineage>
</organism>
<dbReference type="Gene3D" id="3.40.50.150">
    <property type="entry name" value="Vaccinia Virus protein VP39"/>
    <property type="match status" value="1"/>
</dbReference>
<dbReference type="PANTHER" id="PTHR22807:SF30">
    <property type="entry name" value="28S RRNA (CYTOSINE(4447)-C(5))-METHYLTRANSFERASE-RELATED"/>
    <property type="match status" value="1"/>
</dbReference>
<dbReference type="InterPro" id="IPR031341">
    <property type="entry name" value="Methyltr_RsmF_N"/>
</dbReference>
<dbReference type="InterPro" id="IPR049560">
    <property type="entry name" value="MeTrfase_RsmB-F_NOP2_cat"/>
</dbReference>
<dbReference type="Pfam" id="PF17125">
    <property type="entry name" value="Methyltr_RsmF_N"/>
    <property type="match status" value="1"/>
</dbReference>
<dbReference type="PANTHER" id="PTHR22807">
    <property type="entry name" value="NOP2 YEAST -RELATED NOL1/NOP2/FMU SUN DOMAIN-CONTAINING"/>
    <property type="match status" value="1"/>
</dbReference>
<sequence>MNLPKEFVSYTRDLMGEKLFSTLEKGLKQDPVTSIRINPYKLKERRFQIANLDESVAWCKHGMYLKSRPNFTFDPLLHAGVYYVQEASSMFLEHVLRQILDETPILMLDLCAAPGGKTTVARSILPEGSLLFANEPIRTRSNILAENIQKFGHPDVIVTNNYPKDYKKTDLLFDIIVADVPCSGEGMFRKDQGAIEEWSQKNVENCRNLQREIIQDIWNNLKKDGILIYSTCTFNAKEDEENVDWIVNELGAEYISVDIDNNWPITPSLINEHPVYRFIPGKTKGEGIFMAVLRKTSGKERKEKEKVSKNKDTKNKIKIDTSCIKQPENYELCTDHDQVVAIRKKWLSTYKKATTNLKVIHAGINLGTIKGKKIIPSQSLALSLELNRSYYPTASLTYDEAISYLRKEPVPLPDGTPTGIILLTYQDVPLGFEKNIGNRANNLYPQEWKIKSSHIPDGNNNIILFE</sequence>
<evidence type="ECO:0000256" key="4">
    <source>
        <dbReference type="ARBA" id="ARBA00022691"/>
    </source>
</evidence>
<comment type="caution">
    <text evidence="6">Lacks conserved residue(s) required for the propagation of feature annotation.</text>
</comment>
<feature type="domain" description="SAM-dependent MTase RsmB/NOP-type" evidence="7">
    <location>
        <begin position="1"/>
        <end position="296"/>
    </location>
</feature>
<evidence type="ECO:0000313" key="9">
    <source>
        <dbReference type="Proteomes" id="UP000887043"/>
    </source>
</evidence>
<dbReference type="SUPFAM" id="SSF53335">
    <property type="entry name" value="S-adenosyl-L-methionine-dependent methyltransferases"/>
    <property type="match status" value="1"/>
</dbReference>